<dbReference type="SUPFAM" id="SSF52172">
    <property type="entry name" value="CheY-like"/>
    <property type="match status" value="1"/>
</dbReference>
<evidence type="ECO:0000256" key="11">
    <source>
        <dbReference type="SAM" id="MobiDB-lite"/>
    </source>
</evidence>
<dbReference type="GO" id="GO:0003700">
    <property type="term" value="F:DNA-binding transcription factor activity"/>
    <property type="evidence" value="ECO:0007669"/>
    <property type="project" value="InterPro"/>
</dbReference>
<dbReference type="Proteomes" id="UP000291758">
    <property type="component" value="Chromosome"/>
</dbReference>
<evidence type="ECO:0000313" key="14">
    <source>
        <dbReference type="Proteomes" id="UP000291758"/>
    </source>
</evidence>
<dbReference type="KEGG" id="xyl:ET495_11885"/>
<dbReference type="GO" id="GO:0005737">
    <property type="term" value="C:cytoplasm"/>
    <property type="evidence" value="ECO:0007669"/>
    <property type="project" value="UniProtKB-SubCell"/>
</dbReference>
<evidence type="ECO:0000256" key="6">
    <source>
        <dbReference type="ARBA" id="ARBA00023125"/>
    </source>
</evidence>
<name>A0A4P6EPZ8_9MICO</name>
<evidence type="ECO:0000256" key="8">
    <source>
        <dbReference type="ARBA" id="ARBA00023163"/>
    </source>
</evidence>
<dbReference type="Gene3D" id="3.40.50.2300">
    <property type="match status" value="1"/>
</dbReference>
<keyword evidence="4 9" id="KW-0902">Two-component regulatory system</keyword>
<accession>A0A4P6EPZ8</accession>
<dbReference type="InterPro" id="IPR024187">
    <property type="entry name" value="Sig_transdc_resp-reg_cit/mal"/>
</dbReference>
<dbReference type="PROSITE" id="PS50110">
    <property type="entry name" value="RESPONSE_REGULATORY"/>
    <property type="match status" value="1"/>
</dbReference>
<dbReference type="Pfam" id="PF00072">
    <property type="entry name" value="Response_reg"/>
    <property type="match status" value="1"/>
</dbReference>
<dbReference type="PANTHER" id="PTHR45526">
    <property type="entry name" value="TRANSCRIPTIONAL REGULATORY PROTEIN DPIA"/>
    <property type="match status" value="1"/>
</dbReference>
<protein>
    <recommendedName>
        <fullName evidence="9">Transcriptional regulatory protein</fullName>
    </recommendedName>
</protein>
<proteinExistence type="predicted"/>
<feature type="compositionally biased region" description="Low complexity" evidence="11">
    <location>
        <begin position="218"/>
        <end position="231"/>
    </location>
</feature>
<gene>
    <name evidence="13" type="ORF">ET495_11885</name>
</gene>
<feature type="region of interest" description="Disordered" evidence="11">
    <location>
        <begin position="209"/>
        <end position="237"/>
    </location>
</feature>
<dbReference type="EMBL" id="CP035495">
    <property type="protein sequence ID" value="QAY64874.1"/>
    <property type="molecule type" value="Genomic_DNA"/>
</dbReference>
<dbReference type="SMART" id="SM00448">
    <property type="entry name" value="REC"/>
    <property type="match status" value="1"/>
</dbReference>
<keyword evidence="7 9" id="KW-0010">Activator</keyword>
<dbReference type="InterPro" id="IPR001789">
    <property type="entry name" value="Sig_transdc_resp-reg_receiver"/>
</dbReference>
<dbReference type="GO" id="GO:0000156">
    <property type="term" value="F:phosphorelay response regulator activity"/>
    <property type="evidence" value="ECO:0007669"/>
    <property type="project" value="TreeGrafter"/>
</dbReference>
<dbReference type="PANTHER" id="PTHR45526:SF1">
    <property type="entry name" value="TRANSCRIPTIONAL REGULATORY PROTEIN DCUR-RELATED"/>
    <property type="match status" value="1"/>
</dbReference>
<dbReference type="GO" id="GO:0003677">
    <property type="term" value="F:DNA binding"/>
    <property type="evidence" value="ECO:0007669"/>
    <property type="project" value="UniProtKB-KW"/>
</dbReference>
<evidence type="ECO:0000259" key="12">
    <source>
        <dbReference type="PROSITE" id="PS50110"/>
    </source>
</evidence>
<sequence length="237" mass="24799">MRVLVVEDDPAVADLHRGYVESHPRFVAIATATTGAEALRLAAALHPDVVLLDLHLPDADGLDVLARLRTLPGPPADVVAATAAREVEAVRRARAGGVVHYLVKPFTAAALRERLDATWAARETLRRAAPELGQDDVDRLLAAASRPTAPPKGLSARSLRSVDEVLCEAADDGHPGLTASQVGAAVGMSRVSARRYLEHLVATGRADVTPRYGGRGGPRTCTGRGEAAGADAARRAA</sequence>
<dbReference type="InterPro" id="IPR011006">
    <property type="entry name" value="CheY-like_superfamily"/>
</dbReference>
<reference evidence="13 14" key="1">
    <citation type="submission" date="2019-01" db="EMBL/GenBank/DDBJ databases">
        <title>Genome sequencing of strain 2JSPR-7.</title>
        <authorList>
            <person name="Heo J."/>
            <person name="Kim S.-J."/>
            <person name="Kim J.-S."/>
            <person name="Hong S.-B."/>
            <person name="Kwon S.-W."/>
        </authorList>
    </citation>
    <scope>NUCLEOTIDE SEQUENCE [LARGE SCALE GENOMIC DNA]</scope>
    <source>
        <strain evidence="13 14">2JSPR-7</strain>
    </source>
</reference>
<evidence type="ECO:0000256" key="4">
    <source>
        <dbReference type="ARBA" id="ARBA00023012"/>
    </source>
</evidence>
<evidence type="ECO:0000256" key="1">
    <source>
        <dbReference type="ARBA" id="ARBA00004496"/>
    </source>
</evidence>
<dbReference type="PIRSF" id="PIRSF006171">
    <property type="entry name" value="RR_citrat_malat"/>
    <property type="match status" value="1"/>
</dbReference>
<keyword evidence="6 9" id="KW-0238">DNA-binding</keyword>
<evidence type="ECO:0000313" key="13">
    <source>
        <dbReference type="EMBL" id="QAY64874.1"/>
    </source>
</evidence>
<feature type="domain" description="Response regulatory" evidence="12">
    <location>
        <begin position="2"/>
        <end position="119"/>
    </location>
</feature>
<evidence type="ECO:0000256" key="2">
    <source>
        <dbReference type="ARBA" id="ARBA00022490"/>
    </source>
</evidence>
<evidence type="ECO:0000256" key="9">
    <source>
        <dbReference type="PIRNR" id="PIRNR006171"/>
    </source>
</evidence>
<organism evidence="13 14">
    <name type="scientific">Xylanimonas allomyrinae</name>
    <dbReference type="NCBI Taxonomy" id="2509459"/>
    <lineage>
        <taxon>Bacteria</taxon>
        <taxon>Bacillati</taxon>
        <taxon>Actinomycetota</taxon>
        <taxon>Actinomycetes</taxon>
        <taxon>Micrococcales</taxon>
        <taxon>Promicromonosporaceae</taxon>
        <taxon>Xylanimonas</taxon>
    </lineage>
</organism>
<feature type="modified residue" description="4-aspartylphosphate" evidence="10">
    <location>
        <position position="53"/>
    </location>
</feature>
<keyword evidence="8 9" id="KW-0804">Transcription</keyword>
<evidence type="ECO:0000256" key="5">
    <source>
        <dbReference type="ARBA" id="ARBA00023015"/>
    </source>
</evidence>
<dbReference type="OrthoDB" id="7187989at2"/>
<keyword evidence="3 10" id="KW-0597">Phosphoprotein</keyword>
<evidence type="ECO:0000256" key="7">
    <source>
        <dbReference type="ARBA" id="ARBA00023159"/>
    </source>
</evidence>
<dbReference type="AlphaFoldDB" id="A0A4P6EPZ8"/>
<dbReference type="InterPro" id="IPR051271">
    <property type="entry name" value="2C-system_Tx_regulators"/>
</dbReference>
<keyword evidence="2 9" id="KW-0963">Cytoplasm</keyword>
<comment type="subcellular location">
    <subcellularLocation>
        <location evidence="1 9">Cytoplasm</location>
    </subcellularLocation>
</comment>
<evidence type="ECO:0000256" key="10">
    <source>
        <dbReference type="PROSITE-ProRule" id="PRU00169"/>
    </source>
</evidence>
<keyword evidence="14" id="KW-1185">Reference proteome</keyword>
<evidence type="ECO:0000256" key="3">
    <source>
        <dbReference type="ARBA" id="ARBA00022553"/>
    </source>
</evidence>
<keyword evidence="5 9" id="KW-0805">Transcription regulation</keyword>